<feature type="chain" id="PRO_5039127828" evidence="4">
    <location>
        <begin position="30"/>
        <end position="524"/>
    </location>
</feature>
<dbReference type="Gene3D" id="3.40.50.1820">
    <property type="entry name" value="alpha/beta hydrolase"/>
    <property type="match status" value="1"/>
</dbReference>
<comment type="similarity">
    <text evidence="1">Belongs to the peptidase S33 family.</text>
</comment>
<dbReference type="InterPro" id="IPR013595">
    <property type="entry name" value="Pept_S33_TAP-like_C"/>
</dbReference>
<organism evidence="6 7">
    <name type="scientific">Streptomyces lonarensis</name>
    <dbReference type="NCBI Taxonomy" id="700599"/>
    <lineage>
        <taxon>Bacteria</taxon>
        <taxon>Bacillati</taxon>
        <taxon>Actinomycetota</taxon>
        <taxon>Actinomycetes</taxon>
        <taxon>Kitasatosporales</taxon>
        <taxon>Streptomycetaceae</taxon>
        <taxon>Streptomyces</taxon>
    </lineage>
</organism>
<dbReference type="EMBL" id="JAAVJD010000006">
    <property type="protein sequence ID" value="NJQ04425.1"/>
    <property type="molecule type" value="Genomic_DNA"/>
</dbReference>
<name>A0A7X6HXK0_9ACTN</name>
<evidence type="ECO:0000259" key="5">
    <source>
        <dbReference type="Pfam" id="PF08386"/>
    </source>
</evidence>
<keyword evidence="2 4" id="KW-0732">Signal</keyword>
<sequence>MRTRDRAKKPRTYRAPVIAIAASTAFLVAGCASTPPPDEPPPAEDLQGYLEQDLAWGDCAGSATNTLDEELFANPELQCATVDVPIDYDKPDGDTARIALLRIPASGEAEGSLLINPGGPAGAGTSFVAANHPLWQDSPVAERFDIVGFDPRGVGGSTPSLDCYSDEEYDAGEAPGFGAVYDITSAAQAAELADRCIEGSGGVENLINVGSVNVVRDMDIMREVLGDEKLSFLGYSYGSELGAMYAEAYPEKIRALAIDGAVDPTLTPAEHRVSQYVAVQQRFDELAALCTETPECVLGAEPADAVDRLHDVLEPLVDTPAVGSDGREVTIWDAYLGINAGLYSEASWPAIISALGALDEGEADEILALRDSFYGRTAAGEHTIDLDVNIAVRCMDWPRLSPEEQAAAARELGEVAPMFDLDALTGGDFRDECEAWPAPPSRDQPWVTPTSDLPDTLVLATTGDPGTPYTGGVTLAETLGASLLTVEGKQHGAYLVGGSDCVDEIVDAYLLDLETPAEGARCAL</sequence>
<evidence type="ECO:0000256" key="2">
    <source>
        <dbReference type="ARBA" id="ARBA00022729"/>
    </source>
</evidence>
<dbReference type="GO" id="GO:0016787">
    <property type="term" value="F:hydrolase activity"/>
    <property type="evidence" value="ECO:0007669"/>
    <property type="project" value="UniProtKB-KW"/>
</dbReference>
<keyword evidence="3 6" id="KW-0378">Hydrolase</keyword>
<dbReference type="PROSITE" id="PS51257">
    <property type="entry name" value="PROKAR_LIPOPROTEIN"/>
    <property type="match status" value="1"/>
</dbReference>
<dbReference type="InterPro" id="IPR029058">
    <property type="entry name" value="AB_hydrolase_fold"/>
</dbReference>
<dbReference type="SUPFAM" id="SSF53474">
    <property type="entry name" value="alpha/beta-Hydrolases"/>
    <property type="match status" value="1"/>
</dbReference>
<evidence type="ECO:0000313" key="6">
    <source>
        <dbReference type="EMBL" id="NJQ04425.1"/>
    </source>
</evidence>
<reference evidence="6 7" key="1">
    <citation type="submission" date="2020-03" db="EMBL/GenBank/DDBJ databases">
        <title>Draft genome of Streptomyces sp. ventii, isolated from the Axial Seamount in the Pacific Ocean, and resequencing of the two type strains Streptomyces lonarensis strain NCL 716 and Streptomyces bohaiensis strain 11A07.</title>
        <authorList>
            <person name="Loughran R.M."/>
            <person name="Pfannmuller K.M."/>
            <person name="Wasson B.J."/>
            <person name="Deadmond M.C."/>
            <person name="Paddock B.E."/>
            <person name="Koyack M.J."/>
            <person name="Gallegos D.A."/>
            <person name="Mitchell E.A."/>
            <person name="Ushijima B."/>
            <person name="Saw J.H."/>
            <person name="Mcphail K.L."/>
            <person name="Videau P."/>
        </authorList>
    </citation>
    <scope>NUCLEOTIDE SEQUENCE [LARGE SCALE GENOMIC DNA]</scope>
    <source>
        <strain evidence="6 7">NCL716</strain>
    </source>
</reference>
<evidence type="ECO:0000256" key="3">
    <source>
        <dbReference type="ARBA" id="ARBA00022801"/>
    </source>
</evidence>
<keyword evidence="7" id="KW-1185">Reference proteome</keyword>
<feature type="domain" description="Peptidase S33 tripeptidyl aminopeptidase-like C-terminal" evidence="5">
    <location>
        <begin position="432"/>
        <end position="522"/>
    </location>
</feature>
<dbReference type="InterPro" id="IPR051601">
    <property type="entry name" value="Serine_prot/Carboxylest_S33"/>
</dbReference>
<evidence type="ECO:0000256" key="1">
    <source>
        <dbReference type="ARBA" id="ARBA00010088"/>
    </source>
</evidence>
<dbReference type="AlphaFoldDB" id="A0A7X6HXK0"/>
<evidence type="ECO:0000256" key="4">
    <source>
        <dbReference type="SAM" id="SignalP"/>
    </source>
</evidence>
<feature type="signal peptide" evidence="4">
    <location>
        <begin position="1"/>
        <end position="29"/>
    </location>
</feature>
<evidence type="ECO:0000313" key="7">
    <source>
        <dbReference type="Proteomes" id="UP000578686"/>
    </source>
</evidence>
<dbReference type="RefSeq" id="WP_167967719.1">
    <property type="nucleotide sequence ID" value="NZ_BHZG01000387.1"/>
</dbReference>
<protein>
    <submittedName>
        <fullName evidence="6">Alpha/beta hydrolase</fullName>
    </submittedName>
</protein>
<gene>
    <name evidence="6" type="ORF">HCN56_02230</name>
</gene>
<comment type="caution">
    <text evidence="6">The sequence shown here is derived from an EMBL/GenBank/DDBJ whole genome shotgun (WGS) entry which is preliminary data.</text>
</comment>
<dbReference type="PANTHER" id="PTHR43248">
    <property type="entry name" value="2-SUCCINYL-6-HYDROXY-2,4-CYCLOHEXADIENE-1-CARBOXYLATE SYNTHASE"/>
    <property type="match status" value="1"/>
</dbReference>
<dbReference type="Pfam" id="PF08386">
    <property type="entry name" value="Abhydrolase_4"/>
    <property type="match status" value="1"/>
</dbReference>
<dbReference type="PANTHER" id="PTHR43248:SF29">
    <property type="entry name" value="TRIPEPTIDYL AMINOPEPTIDASE"/>
    <property type="match status" value="1"/>
</dbReference>
<accession>A0A7X6HXK0</accession>
<proteinExistence type="inferred from homology"/>
<dbReference type="Proteomes" id="UP000578686">
    <property type="component" value="Unassembled WGS sequence"/>
</dbReference>